<reference evidence="2" key="1">
    <citation type="submission" date="2018-05" db="EMBL/GenBank/DDBJ databases">
        <authorList>
            <person name="Lanie J.A."/>
            <person name="Ng W.-L."/>
            <person name="Kazmierczak K.M."/>
            <person name="Andrzejewski T.M."/>
            <person name="Davidsen T.M."/>
            <person name="Wayne K.J."/>
            <person name="Tettelin H."/>
            <person name="Glass J.I."/>
            <person name="Rusch D."/>
            <person name="Podicherti R."/>
            <person name="Tsui H.-C.T."/>
            <person name="Winkler M.E."/>
        </authorList>
    </citation>
    <scope>NUCLEOTIDE SEQUENCE</scope>
</reference>
<protein>
    <submittedName>
        <fullName evidence="2">Uncharacterized protein</fullName>
    </submittedName>
</protein>
<gene>
    <name evidence="2" type="ORF">METZ01_LOCUS453591</name>
</gene>
<accession>A0A382ZYW4</accession>
<name>A0A382ZYW4_9ZZZZ</name>
<evidence type="ECO:0000313" key="2">
    <source>
        <dbReference type="EMBL" id="SVE00737.1"/>
    </source>
</evidence>
<proteinExistence type="predicted"/>
<dbReference type="AlphaFoldDB" id="A0A382ZYW4"/>
<feature type="non-terminal residue" evidence="2">
    <location>
        <position position="113"/>
    </location>
</feature>
<feature type="region of interest" description="Disordered" evidence="1">
    <location>
        <begin position="93"/>
        <end position="113"/>
    </location>
</feature>
<sequence length="113" mass="12024">MTEKRVLGRGLDDLLAQHDQDLPFLDAYGPSIGDSEGLPSDTDADPVEQLMEAIARLLQAEGHQDSELISREAKENGVQIIVQSGGEKLPLVPSDLGAPGFEEGTLAADRSEA</sequence>
<dbReference type="EMBL" id="UINC01187816">
    <property type="protein sequence ID" value="SVE00737.1"/>
    <property type="molecule type" value="Genomic_DNA"/>
</dbReference>
<organism evidence="2">
    <name type="scientific">marine metagenome</name>
    <dbReference type="NCBI Taxonomy" id="408172"/>
    <lineage>
        <taxon>unclassified sequences</taxon>
        <taxon>metagenomes</taxon>
        <taxon>ecological metagenomes</taxon>
    </lineage>
</organism>
<evidence type="ECO:0000256" key="1">
    <source>
        <dbReference type="SAM" id="MobiDB-lite"/>
    </source>
</evidence>